<protein>
    <submittedName>
        <fullName evidence="1">Uncharacterized protein</fullName>
    </submittedName>
</protein>
<dbReference type="Proteomes" id="UP000565711">
    <property type="component" value="Unassembled WGS sequence"/>
</dbReference>
<evidence type="ECO:0000313" key="1">
    <source>
        <dbReference type="EMBL" id="NKY53932.1"/>
    </source>
</evidence>
<sequence length="165" mass="17932">MHVPDYVLSGDGPIPDELATLSAQPVTYAGEPMIALIRHATAADVATNGRLLSADLLIDGAMVLGARPATPTRDFRWPAMPGWSADFEDQQLLISAPLPDRADSQFYGGTFYPDSGWLTRARATTRRRGGVVVLIGLDQTVEDLNPAIDAERACWVRVPLTQHHE</sequence>
<reference evidence="1 2" key="1">
    <citation type="submission" date="2020-04" db="EMBL/GenBank/DDBJ databases">
        <title>MicrobeNet Type strains.</title>
        <authorList>
            <person name="Nicholson A.C."/>
        </authorList>
    </citation>
    <scope>NUCLEOTIDE SEQUENCE [LARGE SCALE GENOMIC DNA]</scope>
    <source>
        <strain evidence="1 2">JCM 12354</strain>
    </source>
</reference>
<organism evidence="1 2">
    <name type="scientific">Nocardia vermiculata</name>
    <dbReference type="NCBI Taxonomy" id="257274"/>
    <lineage>
        <taxon>Bacteria</taxon>
        <taxon>Bacillati</taxon>
        <taxon>Actinomycetota</taxon>
        <taxon>Actinomycetes</taxon>
        <taxon>Mycobacteriales</taxon>
        <taxon>Nocardiaceae</taxon>
        <taxon>Nocardia</taxon>
    </lineage>
</organism>
<gene>
    <name evidence="1" type="ORF">HGA08_27435</name>
</gene>
<evidence type="ECO:0000313" key="2">
    <source>
        <dbReference type="Proteomes" id="UP000565711"/>
    </source>
</evidence>
<proteinExistence type="predicted"/>
<keyword evidence="2" id="KW-1185">Reference proteome</keyword>
<name>A0A846Y7U0_9NOCA</name>
<accession>A0A846Y7U0</accession>
<dbReference type="RefSeq" id="WP_084475411.1">
    <property type="nucleotide sequence ID" value="NZ_JAAXOP010000022.1"/>
</dbReference>
<comment type="caution">
    <text evidence="1">The sequence shown here is derived from an EMBL/GenBank/DDBJ whole genome shotgun (WGS) entry which is preliminary data.</text>
</comment>
<dbReference type="EMBL" id="JAAXOP010000022">
    <property type="protein sequence ID" value="NKY53932.1"/>
    <property type="molecule type" value="Genomic_DNA"/>
</dbReference>
<dbReference type="AlphaFoldDB" id="A0A846Y7U0"/>